<dbReference type="OrthoDB" id="9813552at2"/>
<reference evidence="5 6" key="1">
    <citation type="journal article" date="2015" name="Genome Announc.">
        <title>Complete and Assembled Genome Sequence of Bifidobacterium kashiwanohense PV20-2, Isolated from the Feces of an Anemic Kenyan Infant.</title>
        <authorList>
            <person name="Vazquez-Gutierrez P."/>
            <person name="Lacroix C."/>
            <person name="Chassard C."/>
            <person name="Klumpp J."/>
            <person name="Jans C."/>
            <person name="Stevens M.J."/>
        </authorList>
    </citation>
    <scope>NUCLEOTIDE SEQUENCE [LARGE SCALE GENOMIC DNA]</scope>
    <source>
        <strain evidence="5 6">PV20-2</strain>
    </source>
</reference>
<sequence length="301" mass="33128">MDVLRVFNNNVVLAKDGNSEVILTGRGIGFQAKPGQHVDDAKIVRRFVPVDGKDPDHMAQQVAGIPPEIIRLVTDAMNRTGLKEQADRQPALVLALSDHICGAIRRSQNKQTIEYPLEAEVRSLYASEYAKGKALVDAMNTYLGGALPDCEAVALALHLVNAGFSTGDLSATYTMTGVIQQMLTVIEGYYGINLDQNSVNVARFITHLRYLFVRIHQHEQLDDEPEPIVESIKTSYPKASDCANKLAIIIKMRLDASLSQAEIAYLTLHVARVTSHAAESHENNSTINAYCIKYTIIVINN</sequence>
<name>A0A0A7I2C8_9BIFI</name>
<evidence type="ECO:0000313" key="6">
    <source>
        <dbReference type="Proteomes" id="UP000030625"/>
    </source>
</evidence>
<dbReference type="HOGENOM" id="CLU_078802_0_0_11"/>
<proteinExistence type="predicted"/>
<evidence type="ECO:0000256" key="2">
    <source>
        <dbReference type="ARBA" id="ARBA00023015"/>
    </source>
</evidence>
<dbReference type="PROSITE" id="PS51372">
    <property type="entry name" value="PRD_2"/>
    <property type="match status" value="2"/>
</dbReference>
<dbReference type="InterPro" id="IPR050661">
    <property type="entry name" value="BglG_antiterminators"/>
</dbReference>
<keyword evidence="3" id="KW-0804">Transcription</keyword>
<keyword evidence="2" id="KW-0805">Transcription regulation</keyword>
<dbReference type="GO" id="GO:0006355">
    <property type="term" value="P:regulation of DNA-templated transcription"/>
    <property type="evidence" value="ECO:0007669"/>
    <property type="project" value="InterPro"/>
</dbReference>
<evidence type="ECO:0000256" key="1">
    <source>
        <dbReference type="ARBA" id="ARBA00022737"/>
    </source>
</evidence>
<gene>
    <name evidence="5" type="ORF">AH68_02055</name>
</gene>
<dbReference type="PANTHER" id="PTHR30185:SF18">
    <property type="entry name" value="TRANSCRIPTIONAL REGULATOR MTLR"/>
    <property type="match status" value="1"/>
</dbReference>
<dbReference type="InterPro" id="IPR036634">
    <property type="entry name" value="PRD_sf"/>
</dbReference>
<dbReference type="SUPFAM" id="SSF50151">
    <property type="entry name" value="SacY-like RNA-binding domain"/>
    <property type="match status" value="1"/>
</dbReference>
<dbReference type="Gene3D" id="1.10.1790.10">
    <property type="entry name" value="PRD domain"/>
    <property type="match status" value="2"/>
</dbReference>
<dbReference type="PANTHER" id="PTHR30185">
    <property type="entry name" value="CRYPTIC BETA-GLUCOSIDE BGL OPERON ANTITERMINATOR"/>
    <property type="match status" value="1"/>
</dbReference>
<protein>
    <submittedName>
        <fullName evidence="5">Transcription antiterminator BglG</fullName>
    </submittedName>
</protein>
<dbReference type="InterPro" id="IPR011608">
    <property type="entry name" value="PRD"/>
</dbReference>
<dbReference type="Gene3D" id="2.30.24.10">
    <property type="entry name" value="CAT RNA-binding domain"/>
    <property type="match status" value="1"/>
</dbReference>
<feature type="domain" description="PRD" evidence="4">
    <location>
        <begin position="64"/>
        <end position="169"/>
    </location>
</feature>
<keyword evidence="1" id="KW-0677">Repeat</keyword>
<dbReference type="GO" id="GO:0003723">
    <property type="term" value="F:RNA binding"/>
    <property type="evidence" value="ECO:0007669"/>
    <property type="project" value="InterPro"/>
</dbReference>
<accession>A0A0A7I2C8</accession>
<organism evidence="5 6">
    <name type="scientific">Bifidobacterium catenulatum PV20-2</name>
    <dbReference type="NCBI Taxonomy" id="1447716"/>
    <lineage>
        <taxon>Bacteria</taxon>
        <taxon>Bacillati</taxon>
        <taxon>Actinomycetota</taxon>
        <taxon>Actinomycetes</taxon>
        <taxon>Bifidobacteriales</taxon>
        <taxon>Bifidobacteriaceae</taxon>
        <taxon>Bifidobacterium</taxon>
    </lineage>
</organism>
<dbReference type="InterPro" id="IPR036650">
    <property type="entry name" value="CAT_RNA-bd_dom_sf"/>
</dbReference>
<dbReference type="SMART" id="SM01061">
    <property type="entry name" value="CAT_RBD"/>
    <property type="match status" value="1"/>
</dbReference>
<dbReference type="RefSeq" id="WP_052189123.1">
    <property type="nucleotide sequence ID" value="NZ_CP007456.1"/>
</dbReference>
<evidence type="ECO:0000256" key="3">
    <source>
        <dbReference type="ARBA" id="ARBA00023163"/>
    </source>
</evidence>
<dbReference type="Proteomes" id="UP000030625">
    <property type="component" value="Chromosome"/>
</dbReference>
<dbReference type="SUPFAM" id="SSF63520">
    <property type="entry name" value="PTS-regulatory domain, PRD"/>
    <property type="match status" value="2"/>
</dbReference>
<dbReference type="KEGG" id="bka:AH68_02055"/>
<dbReference type="Pfam" id="PF03123">
    <property type="entry name" value="CAT_RBD"/>
    <property type="match status" value="1"/>
</dbReference>
<evidence type="ECO:0000313" key="5">
    <source>
        <dbReference type="EMBL" id="AIZ14021.1"/>
    </source>
</evidence>
<dbReference type="InterPro" id="IPR004341">
    <property type="entry name" value="CAT_RNA-bd_dom"/>
</dbReference>
<dbReference type="EMBL" id="CP007456">
    <property type="protein sequence ID" value="AIZ14021.1"/>
    <property type="molecule type" value="Genomic_DNA"/>
</dbReference>
<feature type="domain" description="PRD" evidence="4">
    <location>
        <begin position="170"/>
        <end position="280"/>
    </location>
</feature>
<dbReference type="AlphaFoldDB" id="A0A0A7I2C8"/>
<evidence type="ECO:0000259" key="4">
    <source>
        <dbReference type="PROSITE" id="PS51372"/>
    </source>
</evidence>
<dbReference type="STRING" id="1447716.AH68_02055"/>
<dbReference type="Pfam" id="PF00874">
    <property type="entry name" value="PRD"/>
    <property type="match status" value="2"/>
</dbReference>